<reference evidence="5 6" key="1">
    <citation type="submission" date="2023-08" db="EMBL/GenBank/DDBJ databases">
        <title>Black Yeasts Isolated from many extreme environments.</title>
        <authorList>
            <person name="Coleine C."/>
            <person name="Stajich J.E."/>
            <person name="Selbmann L."/>
        </authorList>
    </citation>
    <scope>NUCLEOTIDE SEQUENCE [LARGE SCALE GENOMIC DNA]</scope>
    <source>
        <strain evidence="5 6">CCFEE 5910</strain>
    </source>
</reference>
<dbReference type="InterPro" id="IPR050334">
    <property type="entry name" value="Molybdenum_import_ModC"/>
</dbReference>
<dbReference type="Proteomes" id="UP001309876">
    <property type="component" value="Unassembled WGS sequence"/>
</dbReference>
<feature type="domain" description="ABC transporter" evidence="4">
    <location>
        <begin position="451"/>
        <end position="740"/>
    </location>
</feature>
<feature type="compositionally biased region" description="Polar residues" evidence="3">
    <location>
        <begin position="348"/>
        <end position="358"/>
    </location>
</feature>
<dbReference type="GO" id="GO:0005739">
    <property type="term" value="C:mitochondrion"/>
    <property type="evidence" value="ECO:0007669"/>
    <property type="project" value="TreeGrafter"/>
</dbReference>
<evidence type="ECO:0000313" key="6">
    <source>
        <dbReference type="Proteomes" id="UP001309876"/>
    </source>
</evidence>
<evidence type="ECO:0000256" key="3">
    <source>
        <dbReference type="SAM" id="MobiDB-lite"/>
    </source>
</evidence>
<name>A0AAN7YGZ0_9EURO</name>
<sequence>MPTQLIRHAGELKRSFLHDVLILIRNGTFYNEHPDTSNAFTQTNVPLFNNLSFSLRSTPRSRIGKYDTEKHAWAVIGANPSPFLKVLKGDYIAAPPGSRTYPYLASEEIAKTDPRLRVVSEAVQYVGFGNAISNGAGGSGRMQGAYLSARYESRREVTDWTLLQYLKGETELNPSEVSGDKSWDQRLFRRITKNLRLDQLLNMPVSNLSNGQTRRSKIAKALMNKPECLLLDEPFMGLDPPTLTLLSPMLKDLHGRSTPNIVLGLRPQDPIPDWITHVVVLGENNTVIVQGDVVEALYSICSWAKVERGEDQDPMHMRAAEALRKTYGPPPFERPTILDKDGIRRSDLSSIRQSSQNAVEERQSERELSKSLRSRQRHARQAALQKPVQERTATEWLTLMSPVSRSLYSDLRNSLWRRDEKQNVDRHGQIEATVNTPDSISSEATAREPLIELKSIVVRYGDKVVLGHPPPQPGHTEAGLNLTISQGTRLLLLGPNGSGKTTLLSLLTSDHPHSYSLPIKFFGRTRLPEPGKLGLSLFEIQSRIGHSSPEVHAFFPRNMTVRRVLESAWAETFSSKPALKPENSALVDRFLRIWRPELCQTPDKADDSLAWASDNENHPVFARLPFGTQRLLLLLRAIIKQPDIIILDEAFSGLTSATREKALKFLEHGDTSLGAETAQRDITFPGLTQQQALVVVSHVKEEIPDAVDEYIRLPSAEEASEGKTVEMGRTRKGWVKTDEGWNAVWALRNNTAST</sequence>
<dbReference type="GO" id="GO:0016887">
    <property type="term" value="F:ATP hydrolysis activity"/>
    <property type="evidence" value="ECO:0007669"/>
    <property type="project" value="InterPro"/>
</dbReference>
<dbReference type="PANTHER" id="PTHR43514">
    <property type="entry name" value="ABC TRANSPORTER I FAMILY MEMBER 10"/>
    <property type="match status" value="1"/>
</dbReference>
<dbReference type="SMART" id="SM00382">
    <property type="entry name" value="AAA"/>
    <property type="match status" value="1"/>
</dbReference>
<proteinExistence type="predicted"/>
<keyword evidence="2" id="KW-0067">ATP-binding</keyword>
<evidence type="ECO:0000256" key="1">
    <source>
        <dbReference type="ARBA" id="ARBA00022741"/>
    </source>
</evidence>
<dbReference type="EMBL" id="JAVRRJ010000004">
    <property type="protein sequence ID" value="KAK5085650.1"/>
    <property type="molecule type" value="Genomic_DNA"/>
</dbReference>
<dbReference type="InterPro" id="IPR003593">
    <property type="entry name" value="AAA+_ATPase"/>
</dbReference>
<keyword evidence="1" id="KW-0547">Nucleotide-binding</keyword>
<dbReference type="Pfam" id="PF00005">
    <property type="entry name" value="ABC_tran"/>
    <property type="match status" value="2"/>
</dbReference>
<comment type="caution">
    <text evidence="5">The sequence shown here is derived from an EMBL/GenBank/DDBJ whole genome shotgun (WGS) entry which is preliminary data.</text>
</comment>
<protein>
    <recommendedName>
        <fullName evidence="4">ABC transporter domain-containing protein</fullName>
    </recommendedName>
</protein>
<dbReference type="InterPro" id="IPR003439">
    <property type="entry name" value="ABC_transporter-like_ATP-bd"/>
</dbReference>
<dbReference type="SUPFAM" id="SSF52540">
    <property type="entry name" value="P-loop containing nucleoside triphosphate hydrolases"/>
    <property type="match status" value="2"/>
</dbReference>
<feature type="region of interest" description="Disordered" evidence="3">
    <location>
        <begin position="347"/>
        <end position="388"/>
    </location>
</feature>
<evidence type="ECO:0000313" key="5">
    <source>
        <dbReference type="EMBL" id="KAK5085650.1"/>
    </source>
</evidence>
<dbReference type="InterPro" id="IPR027417">
    <property type="entry name" value="P-loop_NTPase"/>
</dbReference>
<gene>
    <name evidence="5" type="ORF">LTR05_004937</name>
</gene>
<keyword evidence="6" id="KW-1185">Reference proteome</keyword>
<dbReference type="AlphaFoldDB" id="A0AAN7YGZ0"/>
<dbReference type="PROSITE" id="PS50893">
    <property type="entry name" value="ABC_TRANSPORTER_2"/>
    <property type="match status" value="2"/>
</dbReference>
<accession>A0AAN7YGZ0</accession>
<feature type="compositionally biased region" description="Basic and acidic residues" evidence="3">
    <location>
        <begin position="359"/>
        <end position="370"/>
    </location>
</feature>
<dbReference type="PANTHER" id="PTHR43514:SF4">
    <property type="entry name" value="ABC TRANSPORTER I FAMILY MEMBER 10"/>
    <property type="match status" value="1"/>
</dbReference>
<dbReference type="GO" id="GO:0005524">
    <property type="term" value="F:ATP binding"/>
    <property type="evidence" value="ECO:0007669"/>
    <property type="project" value="UniProtKB-KW"/>
</dbReference>
<evidence type="ECO:0000256" key="2">
    <source>
        <dbReference type="ARBA" id="ARBA00022840"/>
    </source>
</evidence>
<organism evidence="5 6">
    <name type="scientific">Lithohypha guttulata</name>
    <dbReference type="NCBI Taxonomy" id="1690604"/>
    <lineage>
        <taxon>Eukaryota</taxon>
        <taxon>Fungi</taxon>
        <taxon>Dikarya</taxon>
        <taxon>Ascomycota</taxon>
        <taxon>Pezizomycotina</taxon>
        <taxon>Eurotiomycetes</taxon>
        <taxon>Chaetothyriomycetidae</taxon>
        <taxon>Chaetothyriales</taxon>
        <taxon>Trichomeriaceae</taxon>
        <taxon>Lithohypha</taxon>
    </lineage>
</organism>
<feature type="domain" description="ABC transporter" evidence="4">
    <location>
        <begin position="104"/>
        <end position="308"/>
    </location>
</feature>
<dbReference type="Gene3D" id="3.40.50.300">
    <property type="entry name" value="P-loop containing nucleotide triphosphate hydrolases"/>
    <property type="match status" value="2"/>
</dbReference>
<evidence type="ECO:0000259" key="4">
    <source>
        <dbReference type="PROSITE" id="PS50893"/>
    </source>
</evidence>